<dbReference type="InterPro" id="IPR021149">
    <property type="entry name" value="OligosaccharylTrfase_OST3/OST6"/>
</dbReference>
<dbReference type="RefSeq" id="XP_002288585.1">
    <property type="nucleotide sequence ID" value="XM_002288549.1"/>
</dbReference>
<evidence type="ECO:0000256" key="6">
    <source>
        <dbReference type="ARBA" id="ARBA00023136"/>
    </source>
</evidence>
<sequence>MWEIGNGAHHKILYFRDFANLPHRLSEPSTNVGFCTKPERSPALFPQLFHSATKKKQLKESIPLTMVFADKRPLASAWGWGLFVVLIARFDSVAHSFVPSPTTSKFISLLLPPTRIRGVALQASPIVYDISSPDDLKNFVTYDDRPAIIKVYANFCKTCKQFDLRYRKVASAWGESFEMSEVDASGYSNRARFAQMDYGANEEMCKLLGATKLPFILIYKRSKGKLSGFTCSSSRIQLLVDALHEHAKPLFESHFEASPDQHHVFTSDMGMEQTLAEGSALMQDMIPEMQEYSDNTDTSEQYHCSSFEEFCKQHTHPTKEYDA</sequence>
<accession>B8BWF0</accession>
<dbReference type="SUPFAM" id="SSF52833">
    <property type="entry name" value="Thioredoxin-like"/>
    <property type="match status" value="1"/>
</dbReference>
<dbReference type="EMBL" id="CM000640">
    <property type="protein sequence ID" value="EED94021.1"/>
    <property type="molecule type" value="Genomic_DNA"/>
</dbReference>
<dbReference type="Pfam" id="PF04756">
    <property type="entry name" value="OST3_OST6"/>
    <property type="match status" value="1"/>
</dbReference>
<reference evidence="7 8" key="1">
    <citation type="journal article" date="2004" name="Science">
        <title>The genome of the diatom Thalassiosira pseudonana: ecology, evolution, and metabolism.</title>
        <authorList>
            <person name="Armbrust E.V."/>
            <person name="Berges J.A."/>
            <person name="Bowler C."/>
            <person name="Green B.R."/>
            <person name="Martinez D."/>
            <person name="Putnam N.H."/>
            <person name="Zhou S."/>
            <person name="Allen A.E."/>
            <person name="Apt K.E."/>
            <person name="Bechner M."/>
            <person name="Brzezinski M.A."/>
            <person name="Chaal B.K."/>
            <person name="Chiovitti A."/>
            <person name="Davis A.K."/>
            <person name="Demarest M.S."/>
            <person name="Detter J.C."/>
            <person name="Glavina T."/>
            <person name="Goodstein D."/>
            <person name="Hadi M.Z."/>
            <person name="Hellsten U."/>
            <person name="Hildebrand M."/>
            <person name="Jenkins B.D."/>
            <person name="Jurka J."/>
            <person name="Kapitonov V.V."/>
            <person name="Kroger N."/>
            <person name="Lau W.W."/>
            <person name="Lane T.W."/>
            <person name="Larimer F.W."/>
            <person name="Lippmeier J.C."/>
            <person name="Lucas S."/>
            <person name="Medina M."/>
            <person name="Montsant A."/>
            <person name="Obornik M."/>
            <person name="Parker M.S."/>
            <person name="Palenik B."/>
            <person name="Pazour G.J."/>
            <person name="Richardson P.M."/>
            <person name="Rynearson T.A."/>
            <person name="Saito M.A."/>
            <person name="Schwartz D.C."/>
            <person name="Thamatrakoln K."/>
            <person name="Valentin K."/>
            <person name="Vardi A."/>
            <person name="Wilkerson F.P."/>
            <person name="Rokhsar D.S."/>
        </authorList>
    </citation>
    <scope>NUCLEOTIDE SEQUENCE [LARGE SCALE GENOMIC DNA]</scope>
    <source>
        <strain evidence="7 8">CCMP1335</strain>
    </source>
</reference>
<gene>
    <name evidence="7" type="ORF">THAPSDRAFT_3947</name>
</gene>
<organism evidence="7 8">
    <name type="scientific">Thalassiosira pseudonana</name>
    <name type="common">Marine diatom</name>
    <name type="synonym">Cyclotella nana</name>
    <dbReference type="NCBI Taxonomy" id="35128"/>
    <lineage>
        <taxon>Eukaryota</taxon>
        <taxon>Sar</taxon>
        <taxon>Stramenopiles</taxon>
        <taxon>Ochrophyta</taxon>
        <taxon>Bacillariophyta</taxon>
        <taxon>Coscinodiscophyceae</taxon>
        <taxon>Thalassiosirophycidae</taxon>
        <taxon>Thalassiosirales</taxon>
        <taxon>Thalassiosiraceae</taxon>
        <taxon>Thalassiosira</taxon>
    </lineage>
</organism>
<dbReference type="PaxDb" id="35128-Thaps3947"/>
<keyword evidence="8" id="KW-1185">Reference proteome</keyword>
<keyword evidence="6" id="KW-0472">Membrane</keyword>
<evidence type="ECO:0000256" key="2">
    <source>
        <dbReference type="ARBA" id="ARBA00008987"/>
    </source>
</evidence>
<reference evidence="7 8" key="2">
    <citation type="journal article" date="2008" name="Nature">
        <title>The Phaeodactylum genome reveals the evolutionary history of diatom genomes.</title>
        <authorList>
            <person name="Bowler C."/>
            <person name="Allen A.E."/>
            <person name="Badger J.H."/>
            <person name="Grimwood J."/>
            <person name="Jabbari K."/>
            <person name="Kuo A."/>
            <person name="Maheswari U."/>
            <person name="Martens C."/>
            <person name="Maumus F."/>
            <person name="Otillar R.P."/>
            <person name="Rayko E."/>
            <person name="Salamov A."/>
            <person name="Vandepoele K."/>
            <person name="Beszteri B."/>
            <person name="Gruber A."/>
            <person name="Heijde M."/>
            <person name="Katinka M."/>
            <person name="Mock T."/>
            <person name="Valentin K."/>
            <person name="Verret F."/>
            <person name="Berges J.A."/>
            <person name="Brownlee C."/>
            <person name="Cadoret J.P."/>
            <person name="Chiovitti A."/>
            <person name="Choi C.J."/>
            <person name="Coesel S."/>
            <person name="De Martino A."/>
            <person name="Detter J.C."/>
            <person name="Durkin C."/>
            <person name="Falciatore A."/>
            <person name="Fournet J."/>
            <person name="Haruta M."/>
            <person name="Huysman M.J."/>
            <person name="Jenkins B.D."/>
            <person name="Jiroutova K."/>
            <person name="Jorgensen R.E."/>
            <person name="Joubert Y."/>
            <person name="Kaplan A."/>
            <person name="Kroger N."/>
            <person name="Kroth P.G."/>
            <person name="La Roche J."/>
            <person name="Lindquist E."/>
            <person name="Lommer M."/>
            <person name="Martin-Jezequel V."/>
            <person name="Lopez P.J."/>
            <person name="Lucas S."/>
            <person name="Mangogna M."/>
            <person name="McGinnis K."/>
            <person name="Medlin L.K."/>
            <person name="Montsant A."/>
            <person name="Oudot-Le Secq M.P."/>
            <person name="Napoli C."/>
            <person name="Obornik M."/>
            <person name="Parker M.S."/>
            <person name="Petit J.L."/>
            <person name="Porcel B.M."/>
            <person name="Poulsen N."/>
            <person name="Robison M."/>
            <person name="Rychlewski L."/>
            <person name="Rynearson T.A."/>
            <person name="Schmutz J."/>
            <person name="Shapiro H."/>
            <person name="Siaut M."/>
            <person name="Stanley M."/>
            <person name="Sussman M.R."/>
            <person name="Taylor A.R."/>
            <person name="Vardi A."/>
            <person name="von Dassow P."/>
            <person name="Vyverman W."/>
            <person name="Willis A."/>
            <person name="Wyrwicz L.S."/>
            <person name="Rokhsar D.S."/>
            <person name="Weissenbach J."/>
            <person name="Armbrust E.V."/>
            <person name="Green B.R."/>
            <person name="Van de Peer Y."/>
            <person name="Grigoriev I.V."/>
        </authorList>
    </citation>
    <scope>NUCLEOTIDE SEQUENCE [LARGE SCALE GENOMIC DNA]</scope>
    <source>
        <strain evidence="7 8">CCMP1335</strain>
    </source>
</reference>
<comment type="subcellular location">
    <subcellularLocation>
        <location evidence="1">Endoplasmic reticulum membrane</location>
        <topology evidence="1">Multi-pass membrane protein</topology>
    </subcellularLocation>
</comment>
<dbReference type="GO" id="GO:0005789">
    <property type="term" value="C:endoplasmic reticulum membrane"/>
    <property type="evidence" value="ECO:0007669"/>
    <property type="project" value="UniProtKB-SubCell"/>
</dbReference>
<evidence type="ECO:0000313" key="8">
    <source>
        <dbReference type="Proteomes" id="UP000001449"/>
    </source>
</evidence>
<evidence type="ECO:0000313" key="7">
    <source>
        <dbReference type="EMBL" id="EED94021.1"/>
    </source>
</evidence>
<evidence type="ECO:0000256" key="1">
    <source>
        <dbReference type="ARBA" id="ARBA00004477"/>
    </source>
</evidence>
<comment type="similarity">
    <text evidence="3">Belongs to the OST3/OST6 family.</text>
</comment>
<evidence type="ECO:0008006" key="9">
    <source>
        <dbReference type="Google" id="ProtNLM"/>
    </source>
</evidence>
<evidence type="ECO:0000256" key="4">
    <source>
        <dbReference type="ARBA" id="ARBA00022692"/>
    </source>
</evidence>
<dbReference type="Proteomes" id="UP000001449">
    <property type="component" value="Chromosome 3"/>
</dbReference>
<dbReference type="KEGG" id="tps:THAPSDRAFT_3947"/>
<protein>
    <recommendedName>
        <fullName evidence="9">Thioredoxin domain-containing protein</fullName>
    </recommendedName>
</protein>
<proteinExistence type="inferred from homology"/>
<dbReference type="HOGENOM" id="CLU_861908_0_0_1"/>
<evidence type="ECO:0000256" key="3">
    <source>
        <dbReference type="ARBA" id="ARBA00009561"/>
    </source>
</evidence>
<keyword evidence="5" id="KW-1133">Transmembrane helix</keyword>
<dbReference type="Gene3D" id="3.40.30.10">
    <property type="entry name" value="Glutaredoxin"/>
    <property type="match status" value="1"/>
</dbReference>
<dbReference type="AlphaFoldDB" id="B8BWF0"/>
<evidence type="ECO:0000256" key="5">
    <source>
        <dbReference type="ARBA" id="ARBA00022989"/>
    </source>
</evidence>
<dbReference type="InterPro" id="IPR036249">
    <property type="entry name" value="Thioredoxin-like_sf"/>
</dbReference>
<name>B8BWF0_THAPS</name>
<dbReference type="GO" id="GO:0045454">
    <property type="term" value="P:cell redox homeostasis"/>
    <property type="evidence" value="ECO:0000318"/>
    <property type="project" value="GO_Central"/>
</dbReference>
<dbReference type="PANTHER" id="PTHR43601:SF32">
    <property type="entry name" value="THIOREDOXIN-LIKE 2-2, CHLOROPLASTIC"/>
    <property type="match status" value="1"/>
</dbReference>
<dbReference type="PANTHER" id="PTHR43601">
    <property type="entry name" value="THIOREDOXIN, MITOCHONDRIAL"/>
    <property type="match status" value="1"/>
</dbReference>
<dbReference type="CDD" id="cd02947">
    <property type="entry name" value="TRX_family"/>
    <property type="match status" value="1"/>
</dbReference>
<dbReference type="InParanoid" id="B8BWF0"/>
<comment type="similarity">
    <text evidence="2">Belongs to the thioredoxin family.</text>
</comment>
<keyword evidence="4" id="KW-0812">Transmembrane</keyword>
<dbReference type="GeneID" id="7443801"/>